<dbReference type="InterPro" id="IPR017694">
    <property type="entry name" value="Phosphonate_tfrase_rpt"/>
</dbReference>
<evidence type="ECO:0000256" key="1">
    <source>
        <dbReference type="ARBA" id="ARBA00007274"/>
    </source>
</evidence>
<dbReference type="OrthoDB" id="9815592at2"/>
<keyword evidence="3" id="KW-1185">Reference proteome</keyword>
<gene>
    <name evidence="2" type="ORF">CVM73_27880</name>
</gene>
<accession>A0A2M8R2G3</accession>
<dbReference type="GO" id="GO:0016740">
    <property type="term" value="F:transferase activity"/>
    <property type="evidence" value="ECO:0007669"/>
    <property type="project" value="UniProtKB-KW"/>
</dbReference>
<name>A0A2M8R2G3_9BRAD</name>
<dbReference type="PANTHER" id="PTHR43300:SF11">
    <property type="entry name" value="ACETYLTRANSFERASE RV3034C-RELATED"/>
    <property type="match status" value="1"/>
</dbReference>
<dbReference type="SUPFAM" id="SSF51161">
    <property type="entry name" value="Trimeric LpxA-like enzymes"/>
    <property type="match status" value="1"/>
</dbReference>
<dbReference type="Gene3D" id="2.160.10.10">
    <property type="entry name" value="Hexapeptide repeat proteins"/>
    <property type="match status" value="1"/>
</dbReference>
<comment type="caution">
    <text evidence="2">The sequence shown here is derived from an EMBL/GenBank/DDBJ whole genome shotgun (WGS) entry which is preliminary data.</text>
</comment>
<dbReference type="InterPro" id="IPR001451">
    <property type="entry name" value="Hexapep"/>
</dbReference>
<evidence type="ECO:0000313" key="3">
    <source>
        <dbReference type="Proteomes" id="UP000231194"/>
    </source>
</evidence>
<comment type="similarity">
    <text evidence="1">Belongs to the transferase hexapeptide repeat family.</text>
</comment>
<protein>
    <submittedName>
        <fullName evidence="2">Acetyltransferase</fullName>
    </submittedName>
</protein>
<organism evidence="2 3">
    <name type="scientific">Bradyrhizobium forestalis</name>
    <dbReference type="NCBI Taxonomy" id="1419263"/>
    <lineage>
        <taxon>Bacteria</taxon>
        <taxon>Pseudomonadati</taxon>
        <taxon>Pseudomonadota</taxon>
        <taxon>Alphaproteobacteria</taxon>
        <taxon>Hyphomicrobiales</taxon>
        <taxon>Nitrobacteraceae</taxon>
        <taxon>Bradyrhizobium</taxon>
    </lineage>
</organism>
<evidence type="ECO:0000313" key="2">
    <source>
        <dbReference type="EMBL" id="PJG51999.1"/>
    </source>
</evidence>
<dbReference type="NCBIfam" id="TIGR03308">
    <property type="entry name" value="phn_thr-fam"/>
    <property type="match status" value="1"/>
</dbReference>
<dbReference type="InterPro" id="IPR011004">
    <property type="entry name" value="Trimer_LpxA-like_sf"/>
</dbReference>
<dbReference type="EMBL" id="PGVG01000029">
    <property type="protein sequence ID" value="PJG51999.1"/>
    <property type="molecule type" value="Genomic_DNA"/>
</dbReference>
<proteinExistence type="inferred from homology"/>
<keyword evidence="2" id="KW-0808">Transferase</keyword>
<dbReference type="Pfam" id="PF00132">
    <property type="entry name" value="Hexapep"/>
    <property type="match status" value="1"/>
</dbReference>
<dbReference type="PANTHER" id="PTHR43300">
    <property type="entry name" value="ACETYLTRANSFERASE"/>
    <property type="match status" value="1"/>
</dbReference>
<dbReference type="InterPro" id="IPR050179">
    <property type="entry name" value="Trans_hexapeptide_repeat"/>
</dbReference>
<sequence length="264" mass="29405">MCDTRVAVRRSYTPHPLSSRRHDIVIKPLEERPPPSQFGCNMAAKALSVEPTIDPSAKLHETRLGAYTEVGARTILHEVAMGDYSYVVNDSQITYTTIGKFCSIAAMTRINPGNHPMHRATQAHFTYRSSAYFEGESDDAEFFDWRRQHHVHIGHDVWIGHGAIVLPGRNIGTGAVIAAGAIVTKDVPAYTIVAGNPARIVRRRFSEEVAGRLAKLAWWDWDHDKLREALPDFRKLGIEDFLSTYEARASSLTSSPANRRSAVA</sequence>
<dbReference type="Proteomes" id="UP000231194">
    <property type="component" value="Unassembled WGS sequence"/>
</dbReference>
<dbReference type="CDD" id="cd03349">
    <property type="entry name" value="LbH_XAT"/>
    <property type="match status" value="1"/>
</dbReference>
<dbReference type="AlphaFoldDB" id="A0A2M8R2G3"/>
<reference evidence="2 3" key="1">
    <citation type="submission" date="2017-11" db="EMBL/GenBank/DDBJ databases">
        <title>Bradyrhizobium forestalis sp. nov., an efficient nitrogen-fixing bacterium isolated from nodules of forest legume species in the Amazon.</title>
        <authorList>
            <person name="Costa E.M."/>
            <person name="Guimaraes A."/>
            <person name="Carvalho T.S."/>
            <person name="Rodrigues T.L."/>
            <person name="Ribeiro P.R.A."/>
            <person name="Lebbe L."/>
            <person name="Willems A."/>
            <person name="Moreira F.M.S."/>
        </authorList>
    </citation>
    <scope>NUCLEOTIDE SEQUENCE [LARGE SCALE GENOMIC DNA]</scope>
    <source>
        <strain evidence="2 3">INPA54B</strain>
    </source>
</reference>